<dbReference type="SUPFAM" id="SSF52799">
    <property type="entry name" value="(Phosphotyrosine protein) phosphatases II"/>
    <property type="match status" value="1"/>
</dbReference>
<protein>
    <recommendedName>
        <fullName evidence="2">protein-tyrosine-phosphatase</fullName>
        <ecNumber evidence="2">3.1.3.48</ecNumber>
    </recommendedName>
</protein>
<dbReference type="PROSITE" id="PS00383">
    <property type="entry name" value="TYR_PHOSPHATASE_1"/>
    <property type="match status" value="1"/>
</dbReference>
<dbReference type="InterPro" id="IPR016278">
    <property type="entry name" value="DUSP12"/>
</dbReference>
<evidence type="ECO:0000259" key="7">
    <source>
        <dbReference type="PROSITE" id="PS50056"/>
    </source>
</evidence>
<sequence>YAAARDLKLLEKNKVTHILNVAHLNQDGLVNGVETINYNIQDIPEFNFLVLFDEITEKMHSVLANPRNRLVVHCSAGISRSATIVIAYLMRYKTMKFDEAFEVLKRNHVVAHPNSGFTLQLKIYDSFSCSFNVNDGKCKGIQSVLDTKNLPLITSFLTERIENTSKENSRFSYLRCGKCRSMVVESNHVLDHSVKNECRIYFTEPLTFMTETELQQPSGKIYCKKCKNKLGSFSWSGTTCSCGEWIVPSFAISKDKVDPQYEKKIQFDFL</sequence>
<name>A0A075APJ9_ROZAC</name>
<dbReference type="GO" id="GO:0008138">
    <property type="term" value="F:protein tyrosine/serine/threonine phosphatase activity"/>
    <property type="evidence" value="ECO:0007669"/>
    <property type="project" value="InterPro"/>
</dbReference>
<dbReference type="AlphaFoldDB" id="A0A075APJ9"/>
<dbReference type="PROSITE" id="PS50056">
    <property type="entry name" value="TYR_PHOSPHATASE_2"/>
    <property type="match status" value="1"/>
</dbReference>
<dbReference type="InterPro" id="IPR000387">
    <property type="entry name" value="Tyr_Pase_dom"/>
</dbReference>
<feature type="non-terminal residue" evidence="8">
    <location>
        <position position="1"/>
    </location>
</feature>
<evidence type="ECO:0000256" key="4">
    <source>
        <dbReference type="ARBA" id="ARBA00022912"/>
    </source>
</evidence>
<dbReference type="Proteomes" id="UP000030755">
    <property type="component" value="Unassembled WGS sequence"/>
</dbReference>
<dbReference type="Gene3D" id="3.90.190.10">
    <property type="entry name" value="Protein tyrosine phosphatase superfamily"/>
    <property type="match status" value="1"/>
</dbReference>
<dbReference type="EMBL" id="KE561190">
    <property type="protein sequence ID" value="EPZ32049.1"/>
    <property type="molecule type" value="Genomic_DNA"/>
</dbReference>
<dbReference type="PIRSF" id="PIRSF000941">
    <property type="entry name" value="DUSP12"/>
    <property type="match status" value="1"/>
</dbReference>
<dbReference type="InterPro" id="IPR029021">
    <property type="entry name" value="Prot-tyrosine_phosphatase-like"/>
</dbReference>
<evidence type="ECO:0000259" key="6">
    <source>
        <dbReference type="PROSITE" id="PS50054"/>
    </source>
</evidence>
<keyword evidence="9" id="KW-1185">Reference proteome</keyword>
<feature type="active site" description="Phosphocysteine intermediate" evidence="5">
    <location>
        <position position="74"/>
    </location>
</feature>
<dbReference type="Pfam" id="PF00782">
    <property type="entry name" value="DSPc"/>
    <property type="match status" value="1"/>
</dbReference>
<feature type="domain" description="Tyrosine-protein phosphatase" evidence="6">
    <location>
        <begin position="1"/>
        <end position="130"/>
    </location>
</feature>
<evidence type="ECO:0000256" key="2">
    <source>
        <dbReference type="ARBA" id="ARBA00013064"/>
    </source>
</evidence>
<dbReference type="EC" id="3.1.3.48" evidence="2"/>
<gene>
    <name evidence="8" type="ORF">O9G_003513</name>
</gene>
<dbReference type="InterPro" id="IPR000340">
    <property type="entry name" value="Dual-sp_phosphatase_cat-dom"/>
</dbReference>
<evidence type="ECO:0000256" key="3">
    <source>
        <dbReference type="ARBA" id="ARBA00022801"/>
    </source>
</evidence>
<dbReference type="GO" id="GO:0005634">
    <property type="term" value="C:nucleus"/>
    <property type="evidence" value="ECO:0007669"/>
    <property type="project" value="TreeGrafter"/>
</dbReference>
<dbReference type="PANTHER" id="PTHR45848">
    <property type="entry name" value="DUAL SPECIFICITY PROTEIN PHOSPHATASE 12 FAMILY MEMBER"/>
    <property type="match status" value="1"/>
</dbReference>
<comment type="similarity">
    <text evidence="1">Belongs to the protein-tyrosine phosphatase family. Non-receptor class dual specificity subfamily.</text>
</comment>
<dbReference type="PANTHER" id="PTHR45848:SF4">
    <property type="entry name" value="DUAL SPECIFICITY PROTEIN PHOSPHATASE 12"/>
    <property type="match status" value="1"/>
</dbReference>
<dbReference type="HOGENOM" id="CLU_023312_1_0_1"/>
<feature type="domain" description="Tyrosine specific protein phosphatases" evidence="7">
    <location>
        <begin position="46"/>
        <end position="106"/>
    </location>
</feature>
<dbReference type="OrthoDB" id="2017893at2759"/>
<organism evidence="8 9">
    <name type="scientific">Rozella allomycis (strain CSF55)</name>
    <dbReference type="NCBI Taxonomy" id="988480"/>
    <lineage>
        <taxon>Eukaryota</taxon>
        <taxon>Fungi</taxon>
        <taxon>Fungi incertae sedis</taxon>
        <taxon>Cryptomycota</taxon>
        <taxon>Cryptomycota incertae sedis</taxon>
        <taxon>Rozella</taxon>
    </lineage>
</organism>
<proteinExistence type="inferred from homology"/>
<dbReference type="OMA" id="LYWNNFA"/>
<evidence type="ECO:0000313" key="8">
    <source>
        <dbReference type="EMBL" id="EPZ32049.1"/>
    </source>
</evidence>
<dbReference type="InterPro" id="IPR016130">
    <property type="entry name" value="Tyr_Pase_AS"/>
</dbReference>
<keyword evidence="4" id="KW-0904">Protein phosphatase</keyword>
<evidence type="ECO:0000313" key="9">
    <source>
        <dbReference type="Proteomes" id="UP000030755"/>
    </source>
</evidence>
<dbReference type="InterPro" id="IPR020422">
    <property type="entry name" value="TYR_PHOSPHATASE_DUAL_dom"/>
</dbReference>
<reference evidence="8 9" key="1">
    <citation type="journal article" date="2013" name="Curr. Biol.">
        <title>Shared signatures of parasitism and phylogenomics unite Cryptomycota and microsporidia.</title>
        <authorList>
            <person name="James T.Y."/>
            <person name="Pelin A."/>
            <person name="Bonen L."/>
            <person name="Ahrendt S."/>
            <person name="Sain D."/>
            <person name="Corradi N."/>
            <person name="Stajich J.E."/>
        </authorList>
    </citation>
    <scope>NUCLEOTIDE SEQUENCE [LARGE SCALE GENOMIC DNA]</scope>
    <source>
        <strain evidence="8 9">CSF55</strain>
    </source>
</reference>
<dbReference type="STRING" id="988480.A0A075APJ9"/>
<dbReference type="GO" id="GO:0004725">
    <property type="term" value="F:protein tyrosine phosphatase activity"/>
    <property type="evidence" value="ECO:0007669"/>
    <property type="project" value="UniProtKB-EC"/>
</dbReference>
<dbReference type="CDD" id="cd14498">
    <property type="entry name" value="DSP"/>
    <property type="match status" value="1"/>
</dbReference>
<dbReference type="PROSITE" id="PS50054">
    <property type="entry name" value="TYR_PHOSPHATASE_DUAL"/>
    <property type="match status" value="1"/>
</dbReference>
<evidence type="ECO:0000256" key="1">
    <source>
        <dbReference type="ARBA" id="ARBA00008601"/>
    </source>
</evidence>
<dbReference type="SMART" id="SM00195">
    <property type="entry name" value="DSPc"/>
    <property type="match status" value="1"/>
</dbReference>
<accession>A0A075APJ9</accession>
<keyword evidence="3" id="KW-0378">Hydrolase</keyword>
<evidence type="ECO:0000256" key="5">
    <source>
        <dbReference type="PIRSR" id="PIRSR000941-50"/>
    </source>
</evidence>